<feature type="domain" description="Helicase C-terminal" evidence="8">
    <location>
        <begin position="385"/>
        <end position="596"/>
    </location>
</feature>
<keyword evidence="4" id="KW-0067">ATP-binding</keyword>
<feature type="domain" description="Helicase ATP-binding" evidence="7">
    <location>
        <begin position="78"/>
        <end position="287"/>
    </location>
</feature>
<dbReference type="Pfam" id="PF00271">
    <property type="entry name" value="Helicase_C"/>
    <property type="match status" value="1"/>
</dbReference>
<dbReference type="GO" id="GO:0005829">
    <property type="term" value="C:cytosol"/>
    <property type="evidence" value="ECO:0007669"/>
    <property type="project" value="TreeGrafter"/>
</dbReference>
<dbReference type="InterPro" id="IPR027417">
    <property type="entry name" value="P-loop_NTPase"/>
</dbReference>
<dbReference type="PROSITE" id="PS51192">
    <property type="entry name" value="HELICASE_ATP_BIND_1"/>
    <property type="match status" value="1"/>
</dbReference>
<keyword evidence="1" id="KW-0547">Nucleotide-binding</keyword>
<dbReference type="Gene3D" id="3.40.50.300">
    <property type="entry name" value="P-loop containing nucleotide triphosphate hydrolases"/>
    <property type="match status" value="2"/>
</dbReference>
<name>A0AB34IL96_PRYPA</name>
<organism evidence="9 10">
    <name type="scientific">Prymnesium parvum</name>
    <name type="common">Toxic golden alga</name>
    <dbReference type="NCBI Taxonomy" id="97485"/>
    <lineage>
        <taxon>Eukaryota</taxon>
        <taxon>Haptista</taxon>
        <taxon>Haptophyta</taxon>
        <taxon>Prymnesiophyceae</taxon>
        <taxon>Prymnesiales</taxon>
        <taxon>Prymnesiaceae</taxon>
        <taxon>Prymnesium</taxon>
    </lineage>
</organism>
<protein>
    <recommendedName>
        <fullName evidence="11">RNA helicase</fullName>
    </recommendedName>
</protein>
<dbReference type="AlphaFoldDB" id="A0AB34IL96"/>
<feature type="compositionally biased region" description="Acidic residues" evidence="5">
    <location>
        <begin position="584"/>
        <end position="594"/>
    </location>
</feature>
<comment type="caution">
    <text evidence="9">The sequence shown here is derived from an EMBL/GenBank/DDBJ whole genome shotgun (WGS) entry which is preliminary data.</text>
</comment>
<keyword evidence="2" id="KW-0378">Hydrolase</keyword>
<evidence type="ECO:0000313" key="9">
    <source>
        <dbReference type="EMBL" id="KAL1503166.1"/>
    </source>
</evidence>
<evidence type="ECO:0000256" key="2">
    <source>
        <dbReference type="ARBA" id="ARBA00022801"/>
    </source>
</evidence>
<feature type="signal peptide" evidence="6">
    <location>
        <begin position="1"/>
        <end position="22"/>
    </location>
</feature>
<accession>A0AB34IL96</accession>
<evidence type="ECO:0000256" key="3">
    <source>
        <dbReference type="ARBA" id="ARBA00022806"/>
    </source>
</evidence>
<feature type="chain" id="PRO_5044329067" description="RNA helicase" evidence="6">
    <location>
        <begin position="23"/>
        <end position="618"/>
    </location>
</feature>
<dbReference type="GO" id="GO:0016787">
    <property type="term" value="F:hydrolase activity"/>
    <property type="evidence" value="ECO:0007669"/>
    <property type="project" value="UniProtKB-KW"/>
</dbReference>
<dbReference type="GO" id="GO:0003724">
    <property type="term" value="F:RNA helicase activity"/>
    <property type="evidence" value="ECO:0007669"/>
    <property type="project" value="TreeGrafter"/>
</dbReference>
<proteinExistence type="predicted"/>
<evidence type="ECO:0000256" key="6">
    <source>
        <dbReference type="SAM" id="SignalP"/>
    </source>
</evidence>
<dbReference type="InterPro" id="IPR014001">
    <property type="entry name" value="Helicase_ATP-bd"/>
</dbReference>
<evidence type="ECO:0008006" key="11">
    <source>
        <dbReference type="Google" id="ProtNLM"/>
    </source>
</evidence>
<dbReference type="PROSITE" id="PS51194">
    <property type="entry name" value="HELICASE_CTER"/>
    <property type="match status" value="1"/>
</dbReference>
<evidence type="ECO:0000256" key="1">
    <source>
        <dbReference type="ARBA" id="ARBA00022741"/>
    </source>
</evidence>
<sequence length="618" mass="65711">MASLALLAYLATPSALQHGTLAAVRQPRQPRLSTPSRCLPLLSAPEASFFSKLLPAHIEATLASRGMLRPTPIQEASIERLLAGESLLLHAETGSGKSLAFLLPILLRLGVLASSPSAPSPSELTADVTKVLVVAPTRELSVQLANEAASLVGLPDVVQIVAAGVTPSAPSLLSARVVCGTAEELLALLGQEGDQAGVMESVLQNVRALVLDELDTLLPVAATYGPRAKERKKKELKKSPPPAAEALLRAVLESCAATDLQVIAASATISRPSRLKLERVLRRDPLGRFYDKTLAVVRPAHVEAQDLTSVARAVVVPSGVRHWYVRLPAVTLTRASPAQKARRTPASKLTLKQKRALKLEKQRAGSKQAHISSLYGTEAHPLLVTLRDAIDQLQPKSALVFLCRSSGMTVRRAAKELRGLGLPAQPLHEAIGLEHADSAEAAALAAQSEDVSVRVQLRHRAIADAFTVRGGAPTKDAISPRGGVLEEDAAAARAASLPLIVTFEDMARGLHFDAVETVFILGIPDSPATYLHLAGRTGRYPVLEGSVVTVCPRSAHTQLTGWSTRLGGIHFNELHLVAEKGEGDMAEVEDGAEDSEWKSAPSKVEVVQGEEEQVEFQS</sequence>
<evidence type="ECO:0000313" key="10">
    <source>
        <dbReference type="Proteomes" id="UP001515480"/>
    </source>
</evidence>
<dbReference type="PANTHER" id="PTHR47959">
    <property type="entry name" value="ATP-DEPENDENT RNA HELICASE RHLE-RELATED"/>
    <property type="match status" value="1"/>
</dbReference>
<evidence type="ECO:0000259" key="8">
    <source>
        <dbReference type="PROSITE" id="PS51194"/>
    </source>
</evidence>
<keyword evidence="3" id="KW-0347">Helicase</keyword>
<evidence type="ECO:0000256" key="4">
    <source>
        <dbReference type="ARBA" id="ARBA00022840"/>
    </source>
</evidence>
<dbReference type="Pfam" id="PF00270">
    <property type="entry name" value="DEAD"/>
    <property type="match status" value="1"/>
</dbReference>
<dbReference type="PANTHER" id="PTHR47959:SF13">
    <property type="entry name" value="ATP-DEPENDENT RNA HELICASE RHLE"/>
    <property type="match status" value="1"/>
</dbReference>
<feature type="region of interest" description="Disordered" evidence="5">
    <location>
        <begin position="582"/>
        <end position="618"/>
    </location>
</feature>
<gene>
    <name evidence="9" type="ORF">AB1Y20_011225</name>
</gene>
<dbReference type="GO" id="GO:0005524">
    <property type="term" value="F:ATP binding"/>
    <property type="evidence" value="ECO:0007669"/>
    <property type="project" value="UniProtKB-KW"/>
</dbReference>
<dbReference type="EMBL" id="JBGBPQ010000022">
    <property type="protein sequence ID" value="KAL1503166.1"/>
    <property type="molecule type" value="Genomic_DNA"/>
</dbReference>
<evidence type="ECO:0000259" key="7">
    <source>
        <dbReference type="PROSITE" id="PS51192"/>
    </source>
</evidence>
<dbReference type="Proteomes" id="UP001515480">
    <property type="component" value="Unassembled WGS sequence"/>
</dbReference>
<dbReference type="SUPFAM" id="SSF52540">
    <property type="entry name" value="P-loop containing nucleoside triphosphate hydrolases"/>
    <property type="match status" value="2"/>
</dbReference>
<dbReference type="InterPro" id="IPR001650">
    <property type="entry name" value="Helicase_C-like"/>
</dbReference>
<evidence type="ECO:0000256" key="5">
    <source>
        <dbReference type="SAM" id="MobiDB-lite"/>
    </source>
</evidence>
<reference evidence="9 10" key="1">
    <citation type="journal article" date="2024" name="Science">
        <title>Giant polyketide synthase enzymes in the biosynthesis of giant marine polyether toxins.</title>
        <authorList>
            <person name="Fallon T.R."/>
            <person name="Shende V.V."/>
            <person name="Wierzbicki I.H."/>
            <person name="Pendleton A.L."/>
            <person name="Watervoot N.F."/>
            <person name="Auber R.P."/>
            <person name="Gonzalez D.J."/>
            <person name="Wisecaver J.H."/>
            <person name="Moore B.S."/>
        </authorList>
    </citation>
    <scope>NUCLEOTIDE SEQUENCE [LARGE SCALE GENOMIC DNA]</scope>
    <source>
        <strain evidence="9 10">12B1</strain>
    </source>
</reference>
<feature type="compositionally biased region" description="Acidic residues" evidence="5">
    <location>
        <begin position="608"/>
        <end position="618"/>
    </location>
</feature>
<dbReference type="InterPro" id="IPR011545">
    <property type="entry name" value="DEAD/DEAH_box_helicase_dom"/>
</dbReference>
<dbReference type="SMART" id="SM00487">
    <property type="entry name" value="DEXDc"/>
    <property type="match status" value="1"/>
</dbReference>
<dbReference type="InterPro" id="IPR050079">
    <property type="entry name" value="DEAD_box_RNA_helicase"/>
</dbReference>
<dbReference type="GO" id="GO:0003676">
    <property type="term" value="F:nucleic acid binding"/>
    <property type="evidence" value="ECO:0007669"/>
    <property type="project" value="InterPro"/>
</dbReference>
<keyword evidence="6" id="KW-0732">Signal</keyword>
<keyword evidence="10" id="KW-1185">Reference proteome</keyword>